<organism evidence="2 3">
    <name type="scientific">Rhizophagus irregularis</name>
    <dbReference type="NCBI Taxonomy" id="588596"/>
    <lineage>
        <taxon>Eukaryota</taxon>
        <taxon>Fungi</taxon>
        <taxon>Fungi incertae sedis</taxon>
        <taxon>Mucoromycota</taxon>
        <taxon>Glomeromycotina</taxon>
        <taxon>Glomeromycetes</taxon>
        <taxon>Glomerales</taxon>
        <taxon>Glomeraceae</taxon>
        <taxon>Rhizophagus</taxon>
    </lineage>
</organism>
<dbReference type="AlphaFoldDB" id="A0A916EA02"/>
<dbReference type="Proteomes" id="UP000684084">
    <property type="component" value="Unassembled WGS sequence"/>
</dbReference>
<comment type="caution">
    <text evidence="2">The sequence shown here is derived from an EMBL/GenBank/DDBJ whole genome shotgun (WGS) entry which is preliminary data.</text>
</comment>
<gene>
    <name evidence="2" type="ORF">CHRIB12_LOCUS13142</name>
</gene>
<dbReference type="OrthoDB" id="2375535at2759"/>
<evidence type="ECO:0008006" key="4">
    <source>
        <dbReference type="Google" id="ProtNLM"/>
    </source>
</evidence>
<dbReference type="EMBL" id="CAGKOT010000029">
    <property type="protein sequence ID" value="CAB5371558.1"/>
    <property type="molecule type" value="Genomic_DNA"/>
</dbReference>
<evidence type="ECO:0000313" key="2">
    <source>
        <dbReference type="EMBL" id="CAB5371558.1"/>
    </source>
</evidence>
<proteinExistence type="predicted"/>
<protein>
    <recommendedName>
        <fullName evidence="4">RRM domain-containing protein</fullName>
    </recommendedName>
</protein>
<reference evidence="2" key="1">
    <citation type="submission" date="2020-05" db="EMBL/GenBank/DDBJ databases">
        <authorList>
            <person name="Rincon C."/>
            <person name="Sanders R I."/>
            <person name="Robbins C."/>
            <person name="Chaturvedi A."/>
        </authorList>
    </citation>
    <scope>NUCLEOTIDE SEQUENCE</scope>
    <source>
        <strain evidence="2">CHB12</strain>
    </source>
</reference>
<dbReference type="VEuPathDB" id="FungiDB:RhiirFUN_022319"/>
<sequence>MGKKAKAGSYKKPNSYNGRKKIIKPPQINPQPPQIKPPREWKNFAELKFRVSDIQTNATSTNIMDAFTTYGNVYRVEIETKETYVSPECSNGTAYIIFKPVPAYPFWNKSLRFHGKVFTTRLSKIL</sequence>
<name>A0A916EA02_9GLOM</name>
<feature type="compositionally biased region" description="Pro residues" evidence="1">
    <location>
        <begin position="27"/>
        <end position="36"/>
    </location>
</feature>
<feature type="region of interest" description="Disordered" evidence="1">
    <location>
        <begin position="1"/>
        <end position="36"/>
    </location>
</feature>
<evidence type="ECO:0000313" key="3">
    <source>
        <dbReference type="Proteomes" id="UP000684084"/>
    </source>
</evidence>
<evidence type="ECO:0000256" key="1">
    <source>
        <dbReference type="SAM" id="MobiDB-lite"/>
    </source>
</evidence>
<accession>A0A916EA02</accession>
<dbReference type="SMR" id="A0A916EA02"/>